<feature type="compositionally biased region" description="Polar residues" evidence="1">
    <location>
        <begin position="327"/>
        <end position="336"/>
    </location>
</feature>
<feature type="compositionally biased region" description="Low complexity" evidence="1">
    <location>
        <begin position="99"/>
        <end position="113"/>
    </location>
</feature>
<reference evidence="2 3" key="1">
    <citation type="submission" date="2023-08" db="EMBL/GenBank/DDBJ databases">
        <title>Black Yeasts Isolated from many extreme environments.</title>
        <authorList>
            <person name="Coleine C."/>
            <person name="Stajich J.E."/>
            <person name="Selbmann L."/>
        </authorList>
    </citation>
    <scope>NUCLEOTIDE SEQUENCE [LARGE SCALE GENOMIC DNA]</scope>
    <source>
        <strain evidence="2 3">CCFEE 5386</strain>
    </source>
</reference>
<feature type="compositionally biased region" description="Polar residues" evidence="1">
    <location>
        <begin position="296"/>
        <end position="305"/>
    </location>
</feature>
<sequence>MSEVLSPPMQSSSTITMLHPRPPSADAFQTQPQQYPHSPRLVQTPRSMYNSPQNSYRGTSAAPVQPYAFQATPHLRQESRTSPVPTVAQNGPRQAGHLPSPSTSSSDTSSGPSAKDDSVMGSRPGSFINLSSQLPDLSFTSFDSPVKSSPDRYRRPAQKRVDSNNGAVKAPQMGSATPSGSGMGAVSHLYQPPAPVRRQESADDTAVSKAKESELAKRYRRRSVNTLDTQNLATPQASAGAQRPVSGHYPSATSTPTTIRPVSFQSQTSSDDGKTRPNPTQTSLQRNESSKETIRPQENNTSTPVQKLVNVPARGSSDANKRFTGPSPLSKQTAEAEQSPVKPKTYASVAQAAVAGPPPAQMPSSAAAQLAALSDKDLNHGMKSRLRRAFSFGSAHELRRAAGENHHVAQAAQHAQHTREQHQQKVNDELELDAEQQEIARRQEAAGIGAGIYSGQGGFSGSTDNLSISSTASSASMMLRKMGRGAKKSARSIKGLFRPKSVIGVPAADGPISVGTSAPVQPSMAQVSMVTVEAERHKVNVNAEASETAAGITGFPKLERNSIDAATAAAAAAAAAAPDTRGSADGSDSISRRSIVGSEKDRAEVLAAVRKGILKRSGASSPGASPVIKPNDAGLAHVTELVESPSSSMPGMPQDGAQLRSTSLNGDYFTPRLVATKSVPSTPGGSKGNISFSPRIQFHDAWSATEYDRRGEIATCNRLTPMLAQQIKEELNTFKMHQPRTQTTETTRTTPTHDTAGSPTRTYTHSILVQGSRDETQGGQLLTSTLQAALENGTGNLRCFEADEDEDAQDYQRRDYIISTSFWARRRKTFESTDEKFEHWALGIMGVGGIGISVV</sequence>
<feature type="compositionally biased region" description="Basic and acidic residues" evidence="1">
    <location>
        <begin position="149"/>
        <end position="162"/>
    </location>
</feature>
<feature type="compositionally biased region" description="Polar residues" evidence="1">
    <location>
        <begin position="44"/>
        <end position="58"/>
    </location>
</feature>
<feature type="region of interest" description="Disordered" evidence="1">
    <location>
        <begin position="575"/>
        <end position="597"/>
    </location>
</feature>
<evidence type="ECO:0000313" key="3">
    <source>
        <dbReference type="Proteomes" id="UP001308179"/>
    </source>
</evidence>
<name>A0ABR0LBT2_9PEZI</name>
<accession>A0ABR0LBT2</accession>
<feature type="compositionally biased region" description="Polar residues" evidence="1">
    <location>
        <begin position="251"/>
        <end position="270"/>
    </location>
</feature>
<protein>
    <submittedName>
        <fullName evidence="2">Bud neck involved protein</fullName>
    </submittedName>
</protein>
<feature type="region of interest" description="Disordered" evidence="1">
    <location>
        <begin position="1"/>
        <end position="343"/>
    </location>
</feature>
<comment type="caution">
    <text evidence="2">The sequence shown here is derived from an EMBL/GenBank/DDBJ whole genome shotgun (WGS) entry which is preliminary data.</text>
</comment>
<feature type="compositionally biased region" description="Polar residues" evidence="1">
    <location>
        <begin position="277"/>
        <end position="287"/>
    </location>
</feature>
<dbReference type="EMBL" id="JAVRRR010000083">
    <property type="protein sequence ID" value="KAK5146517.1"/>
    <property type="molecule type" value="Genomic_DNA"/>
</dbReference>
<dbReference type="PANTHER" id="PTHR12751">
    <property type="entry name" value="PHOSPHATASE AND ACTIN REGULATOR PHACTR"/>
    <property type="match status" value="1"/>
</dbReference>
<proteinExistence type="predicted"/>
<feature type="compositionally biased region" description="Polar residues" evidence="1">
    <location>
        <begin position="80"/>
        <end position="92"/>
    </location>
</feature>
<feature type="compositionally biased region" description="Polar residues" evidence="1">
    <location>
        <begin position="224"/>
        <end position="239"/>
    </location>
</feature>
<keyword evidence="3" id="KW-1185">Reference proteome</keyword>
<evidence type="ECO:0000256" key="1">
    <source>
        <dbReference type="SAM" id="MobiDB-lite"/>
    </source>
</evidence>
<dbReference type="PANTHER" id="PTHR12751:SF18">
    <property type="entry name" value="PHOSPHATASE AND ACTIN REGULATOR 1"/>
    <property type="match status" value="1"/>
</dbReference>
<feature type="compositionally biased region" description="Low complexity" evidence="1">
    <location>
        <begin position="739"/>
        <end position="755"/>
    </location>
</feature>
<dbReference type="Proteomes" id="UP001308179">
    <property type="component" value="Unassembled WGS sequence"/>
</dbReference>
<feature type="compositionally biased region" description="Polar residues" evidence="1">
    <location>
        <begin position="128"/>
        <end position="147"/>
    </location>
</feature>
<evidence type="ECO:0000313" key="2">
    <source>
        <dbReference type="EMBL" id="KAK5146517.1"/>
    </source>
</evidence>
<feature type="compositionally biased region" description="Polar residues" evidence="1">
    <location>
        <begin position="27"/>
        <end position="36"/>
    </location>
</feature>
<organism evidence="2 3">
    <name type="scientific">Rachicladosporium monterosium</name>
    <dbReference type="NCBI Taxonomy" id="1507873"/>
    <lineage>
        <taxon>Eukaryota</taxon>
        <taxon>Fungi</taxon>
        <taxon>Dikarya</taxon>
        <taxon>Ascomycota</taxon>
        <taxon>Pezizomycotina</taxon>
        <taxon>Dothideomycetes</taxon>
        <taxon>Dothideomycetidae</taxon>
        <taxon>Cladosporiales</taxon>
        <taxon>Cladosporiaceae</taxon>
        <taxon>Rachicladosporium</taxon>
    </lineage>
</organism>
<gene>
    <name evidence="2" type="primary">BNI4</name>
    <name evidence="2" type="ORF">LTR32_001912</name>
</gene>
<feature type="region of interest" description="Disordered" evidence="1">
    <location>
        <begin position="738"/>
        <end position="761"/>
    </location>
</feature>